<proteinExistence type="predicted"/>
<organism evidence="1 2">
    <name type="scientific">Vanilla planifolia</name>
    <name type="common">Vanilla</name>
    <dbReference type="NCBI Taxonomy" id="51239"/>
    <lineage>
        <taxon>Eukaryota</taxon>
        <taxon>Viridiplantae</taxon>
        <taxon>Streptophyta</taxon>
        <taxon>Embryophyta</taxon>
        <taxon>Tracheophyta</taxon>
        <taxon>Spermatophyta</taxon>
        <taxon>Magnoliopsida</taxon>
        <taxon>Liliopsida</taxon>
        <taxon>Asparagales</taxon>
        <taxon>Orchidaceae</taxon>
        <taxon>Vanilloideae</taxon>
        <taxon>Vanilleae</taxon>
        <taxon>Vanilla</taxon>
    </lineage>
</organism>
<accession>A0A835URI4</accession>
<protein>
    <submittedName>
        <fullName evidence="1">Uncharacterized protein</fullName>
    </submittedName>
</protein>
<dbReference type="AlphaFoldDB" id="A0A835URI4"/>
<evidence type="ECO:0000313" key="2">
    <source>
        <dbReference type="Proteomes" id="UP000639772"/>
    </source>
</evidence>
<gene>
    <name evidence="1" type="ORF">HPP92_015868</name>
</gene>
<dbReference type="Proteomes" id="UP000639772">
    <property type="component" value="Unassembled WGS sequence"/>
</dbReference>
<comment type="caution">
    <text evidence="1">The sequence shown here is derived from an EMBL/GenBank/DDBJ whole genome shotgun (WGS) entry which is preliminary data.</text>
</comment>
<sequence>MPADQIFLIVDLRPSDGGANGGDRTKPWWSSEAVDWAGLMKKFTQLAKQLFNKQTGLCQTAPGD</sequence>
<name>A0A835URI4_VANPL</name>
<dbReference type="EMBL" id="JADCNM010000008">
    <property type="protein sequence ID" value="KAG0471322.1"/>
    <property type="molecule type" value="Genomic_DNA"/>
</dbReference>
<reference evidence="1 2" key="1">
    <citation type="journal article" date="2020" name="Nat. Food">
        <title>A phased Vanilla planifolia genome enables genetic improvement of flavour and production.</title>
        <authorList>
            <person name="Hasing T."/>
            <person name="Tang H."/>
            <person name="Brym M."/>
            <person name="Khazi F."/>
            <person name="Huang T."/>
            <person name="Chambers A.H."/>
        </authorList>
    </citation>
    <scope>NUCLEOTIDE SEQUENCE [LARGE SCALE GENOMIC DNA]</scope>
    <source>
        <tissue evidence="1">Leaf</tissue>
    </source>
</reference>
<evidence type="ECO:0000313" key="1">
    <source>
        <dbReference type="EMBL" id="KAG0471322.1"/>
    </source>
</evidence>